<evidence type="ECO:0000256" key="2">
    <source>
        <dbReference type="ARBA" id="ARBA00005779"/>
    </source>
</evidence>
<evidence type="ECO:0000256" key="7">
    <source>
        <dbReference type="SAM" id="Phobius"/>
    </source>
</evidence>
<keyword evidence="4 7" id="KW-0812">Transmembrane</keyword>
<feature type="transmembrane region" description="Helical" evidence="7">
    <location>
        <begin position="74"/>
        <end position="98"/>
    </location>
</feature>
<dbReference type="OrthoDB" id="1683095at2"/>
<keyword evidence="9" id="KW-1185">Reference proteome</keyword>
<dbReference type="AlphaFoldDB" id="A0A7V7RJS8"/>
<name>A0A7V7RJS8_9BACI</name>
<evidence type="ECO:0000256" key="3">
    <source>
        <dbReference type="ARBA" id="ARBA00022475"/>
    </source>
</evidence>
<keyword evidence="5 7" id="KW-1133">Transmembrane helix</keyword>
<sequence>MNLYLNFASYLGVALLLLIAGMIIFTLSTPKLKEFRLIGEKNVTAALFLGGKVLGLAIVLGAAAEYSIDLMDMVIWGAIGIVSQILVFLIAELVTIRFSITKAIEEDNRAVGVMLLSLSLAIGLIIAKCLSY</sequence>
<evidence type="ECO:0000256" key="1">
    <source>
        <dbReference type="ARBA" id="ARBA00004651"/>
    </source>
</evidence>
<accession>A0A7V7RJS8</accession>
<feature type="transmembrane region" description="Helical" evidence="7">
    <location>
        <begin position="110"/>
        <end position="127"/>
    </location>
</feature>
<dbReference type="Pfam" id="PF03994">
    <property type="entry name" value="DUF350"/>
    <property type="match status" value="1"/>
</dbReference>
<dbReference type="Proteomes" id="UP000441354">
    <property type="component" value="Unassembled WGS sequence"/>
</dbReference>
<reference evidence="8 9" key="1">
    <citation type="journal article" date="2014" name="Arch. Microbiol.">
        <title>Bacillus mesophilum sp. nov., strain IITR-54T, a novel 4-chlorobiphenyl dechlorinating bacterium.</title>
        <authorList>
            <person name="Manickam N."/>
            <person name="Singh N.K."/>
            <person name="Bajaj A."/>
            <person name="Kumar R.M."/>
            <person name="Kaur G."/>
            <person name="Kaur N."/>
            <person name="Bala M."/>
            <person name="Kumar A."/>
            <person name="Mayilraj S."/>
        </authorList>
    </citation>
    <scope>NUCLEOTIDE SEQUENCE [LARGE SCALE GENOMIC DNA]</scope>
    <source>
        <strain evidence="8 9">IITR-54</strain>
    </source>
</reference>
<keyword evidence="3" id="KW-1003">Cell membrane</keyword>
<evidence type="ECO:0000313" key="8">
    <source>
        <dbReference type="EMBL" id="KAB2331301.1"/>
    </source>
</evidence>
<dbReference type="PANTHER" id="PTHR40043:SF1">
    <property type="entry name" value="UPF0719 INNER MEMBRANE PROTEIN YJFL"/>
    <property type="match status" value="1"/>
</dbReference>
<comment type="subcellular location">
    <subcellularLocation>
        <location evidence="1">Cell membrane</location>
        <topology evidence="1">Multi-pass membrane protein</topology>
    </subcellularLocation>
</comment>
<feature type="transmembrane region" description="Helical" evidence="7">
    <location>
        <begin position="46"/>
        <end position="68"/>
    </location>
</feature>
<evidence type="ECO:0000256" key="5">
    <source>
        <dbReference type="ARBA" id="ARBA00022989"/>
    </source>
</evidence>
<proteinExistence type="inferred from homology"/>
<dbReference type="GO" id="GO:0005886">
    <property type="term" value="C:plasma membrane"/>
    <property type="evidence" value="ECO:0007669"/>
    <property type="project" value="UniProtKB-SubCell"/>
</dbReference>
<comment type="similarity">
    <text evidence="2">Belongs to the UPF0719 family.</text>
</comment>
<keyword evidence="6 7" id="KW-0472">Membrane</keyword>
<organism evidence="8 9">
    <name type="scientific">Bacillus mesophilum</name>
    <dbReference type="NCBI Taxonomy" id="1071718"/>
    <lineage>
        <taxon>Bacteria</taxon>
        <taxon>Bacillati</taxon>
        <taxon>Bacillota</taxon>
        <taxon>Bacilli</taxon>
        <taxon>Bacillales</taxon>
        <taxon>Bacillaceae</taxon>
        <taxon>Bacillus</taxon>
    </lineage>
</organism>
<dbReference type="InterPro" id="IPR007140">
    <property type="entry name" value="DUF350"/>
</dbReference>
<feature type="transmembrane region" description="Helical" evidence="7">
    <location>
        <begin position="6"/>
        <end position="25"/>
    </location>
</feature>
<gene>
    <name evidence="8" type="ORF">F7732_15730</name>
</gene>
<dbReference type="PANTHER" id="PTHR40043">
    <property type="entry name" value="UPF0719 INNER MEMBRANE PROTEIN YJFL"/>
    <property type="match status" value="1"/>
</dbReference>
<evidence type="ECO:0000256" key="4">
    <source>
        <dbReference type="ARBA" id="ARBA00022692"/>
    </source>
</evidence>
<evidence type="ECO:0000256" key="6">
    <source>
        <dbReference type="ARBA" id="ARBA00023136"/>
    </source>
</evidence>
<dbReference type="RefSeq" id="WP_066448522.1">
    <property type="nucleotide sequence ID" value="NZ_WBOT01000005.1"/>
</dbReference>
<comment type="caution">
    <text evidence="8">The sequence shown here is derived from an EMBL/GenBank/DDBJ whole genome shotgun (WGS) entry which is preliminary data.</text>
</comment>
<dbReference type="EMBL" id="WBOT01000005">
    <property type="protein sequence ID" value="KAB2331301.1"/>
    <property type="molecule type" value="Genomic_DNA"/>
</dbReference>
<evidence type="ECO:0000313" key="9">
    <source>
        <dbReference type="Proteomes" id="UP000441354"/>
    </source>
</evidence>
<protein>
    <submittedName>
        <fullName evidence="8">DUF350 domain-containing protein</fullName>
    </submittedName>
</protein>